<dbReference type="Gene3D" id="3.40.190.10">
    <property type="entry name" value="Periplasmic binding protein-like II"/>
    <property type="match status" value="2"/>
</dbReference>
<feature type="chain" id="PRO_5045871500" description="SsuA/THI5-like domain-containing protein" evidence="4">
    <location>
        <begin position="20"/>
        <end position="368"/>
    </location>
</feature>
<evidence type="ECO:0000313" key="7">
    <source>
        <dbReference type="Proteomes" id="UP001408356"/>
    </source>
</evidence>
<name>A0ABR2UY97_9PEZI</name>
<evidence type="ECO:0000313" key="6">
    <source>
        <dbReference type="EMBL" id="KAK9419566.1"/>
    </source>
</evidence>
<feature type="domain" description="SsuA/THI5-like" evidence="5">
    <location>
        <begin position="30"/>
        <end position="249"/>
    </location>
</feature>
<keyword evidence="3 4" id="KW-0732">Signal</keyword>
<dbReference type="InterPro" id="IPR015168">
    <property type="entry name" value="SsuA/THI5"/>
</dbReference>
<protein>
    <recommendedName>
        <fullName evidence="5">SsuA/THI5-like domain-containing protein</fullName>
    </recommendedName>
</protein>
<reference evidence="6 7" key="1">
    <citation type="journal article" date="2024" name="J. Plant Pathol.">
        <title>Sequence and assembly of the genome of Seiridium unicorne, isolate CBS 538.82, causal agent of cypress canker disease.</title>
        <authorList>
            <person name="Scali E."/>
            <person name="Rocca G.D."/>
            <person name="Danti R."/>
            <person name="Garbelotto M."/>
            <person name="Barberini S."/>
            <person name="Baroncelli R."/>
            <person name="Emiliani G."/>
        </authorList>
    </citation>
    <scope>NUCLEOTIDE SEQUENCE [LARGE SCALE GENOMIC DNA]</scope>
    <source>
        <strain evidence="6 7">BM-138-508</strain>
    </source>
</reference>
<dbReference type="SUPFAM" id="SSF53850">
    <property type="entry name" value="Periplasmic binding protein-like II"/>
    <property type="match status" value="1"/>
</dbReference>
<comment type="similarity">
    <text evidence="2">Belongs to the bacterial solute-binding protein SsuA/TauA family.</text>
</comment>
<dbReference type="Pfam" id="PF09084">
    <property type="entry name" value="NMT1"/>
    <property type="match status" value="1"/>
</dbReference>
<comment type="subcellular location">
    <subcellularLocation>
        <location evidence="1">Periplasm</location>
    </subcellularLocation>
</comment>
<dbReference type="EMBL" id="JARVKF010000310">
    <property type="protein sequence ID" value="KAK9419566.1"/>
    <property type="molecule type" value="Genomic_DNA"/>
</dbReference>
<gene>
    <name evidence="6" type="ORF">SUNI508_07302</name>
</gene>
<evidence type="ECO:0000256" key="4">
    <source>
        <dbReference type="SAM" id="SignalP"/>
    </source>
</evidence>
<dbReference type="Proteomes" id="UP001408356">
    <property type="component" value="Unassembled WGS sequence"/>
</dbReference>
<evidence type="ECO:0000256" key="3">
    <source>
        <dbReference type="ARBA" id="ARBA00022729"/>
    </source>
</evidence>
<organism evidence="6 7">
    <name type="scientific">Seiridium unicorne</name>
    <dbReference type="NCBI Taxonomy" id="138068"/>
    <lineage>
        <taxon>Eukaryota</taxon>
        <taxon>Fungi</taxon>
        <taxon>Dikarya</taxon>
        <taxon>Ascomycota</taxon>
        <taxon>Pezizomycotina</taxon>
        <taxon>Sordariomycetes</taxon>
        <taxon>Xylariomycetidae</taxon>
        <taxon>Amphisphaeriales</taxon>
        <taxon>Sporocadaceae</taxon>
        <taxon>Seiridium</taxon>
    </lineage>
</organism>
<proteinExistence type="inferred from homology"/>
<keyword evidence="7" id="KW-1185">Reference proteome</keyword>
<dbReference type="PANTHER" id="PTHR30024:SF47">
    <property type="entry name" value="TAURINE-BINDING PERIPLASMIC PROTEIN"/>
    <property type="match status" value="1"/>
</dbReference>
<accession>A0ABR2UY97</accession>
<feature type="signal peptide" evidence="4">
    <location>
        <begin position="1"/>
        <end position="19"/>
    </location>
</feature>
<sequence>MFRLTLGTFFASVAKLVLGLDVLNYGAFTQTATYSIANQLGFFEGVNLNVTYRQIPNSTFAYPNLLNGGYDVLTGTIDNVVNLRFNQNASLAVLGQLDGGPDIVIAAAPNITSVQQLRGKPLIVDSPVSGYAYILRKVLSLYGFRLENDDYYFQTAGSTLLRYEYLTSGSLPNGSAVYATILTYPFTGFAESLLDGQHINILARVSDFIQPFSSSAITVSESSLSNATQHDALTRFVAAMYAANAYLAAPENEECATVAIMKQLNVTSAVAEAEYIAATDPISGESISAATGFNVSRQGLLNVIDVRGQFGGFATISNGEGFNFVEAIEPGVGKMIDYRVRDEAISTYADWIRTTTAKGVNLCDGIEP</sequence>
<evidence type="ECO:0000256" key="2">
    <source>
        <dbReference type="ARBA" id="ARBA00010742"/>
    </source>
</evidence>
<comment type="caution">
    <text evidence="6">The sequence shown here is derived from an EMBL/GenBank/DDBJ whole genome shotgun (WGS) entry which is preliminary data.</text>
</comment>
<dbReference type="PANTHER" id="PTHR30024">
    <property type="entry name" value="ALIPHATIC SULFONATES-BINDING PROTEIN-RELATED"/>
    <property type="match status" value="1"/>
</dbReference>
<evidence type="ECO:0000256" key="1">
    <source>
        <dbReference type="ARBA" id="ARBA00004418"/>
    </source>
</evidence>
<evidence type="ECO:0000259" key="5">
    <source>
        <dbReference type="Pfam" id="PF09084"/>
    </source>
</evidence>